<sequence length="78" mass="8487">MPVAEGILGIWGCCVERRSSYVLQSCSRRRVAILWKWKCQYQSRGHFGSGSPSDGGARGRGGVRMQESGGGVRKITGQ</sequence>
<protein>
    <submittedName>
        <fullName evidence="2">Uncharacterized protein</fullName>
    </submittedName>
</protein>
<dbReference type="HOGENOM" id="CLU_2621700_0_0_1"/>
<evidence type="ECO:0000313" key="3">
    <source>
        <dbReference type="Proteomes" id="UP000027195"/>
    </source>
</evidence>
<keyword evidence="3" id="KW-1185">Reference proteome</keyword>
<proteinExistence type="predicted"/>
<reference evidence="3" key="1">
    <citation type="journal article" date="2014" name="Proc. Natl. Acad. Sci. U.S.A.">
        <title>Extensive sampling of basidiomycete genomes demonstrates inadequacy of the white-rot/brown-rot paradigm for wood decay fungi.</title>
        <authorList>
            <person name="Riley R."/>
            <person name="Salamov A.A."/>
            <person name="Brown D.W."/>
            <person name="Nagy L.G."/>
            <person name="Floudas D."/>
            <person name="Held B.W."/>
            <person name="Levasseur A."/>
            <person name="Lombard V."/>
            <person name="Morin E."/>
            <person name="Otillar R."/>
            <person name="Lindquist E.A."/>
            <person name="Sun H."/>
            <person name="LaButti K.M."/>
            <person name="Schmutz J."/>
            <person name="Jabbour D."/>
            <person name="Luo H."/>
            <person name="Baker S.E."/>
            <person name="Pisabarro A.G."/>
            <person name="Walton J.D."/>
            <person name="Blanchette R.A."/>
            <person name="Henrissat B."/>
            <person name="Martin F."/>
            <person name="Cullen D."/>
            <person name="Hibbett D.S."/>
            <person name="Grigoriev I.V."/>
        </authorList>
    </citation>
    <scope>NUCLEOTIDE SEQUENCE [LARGE SCALE GENOMIC DNA]</scope>
    <source>
        <strain evidence="3">FD-172 SS1</strain>
    </source>
</reference>
<feature type="compositionally biased region" description="Gly residues" evidence="1">
    <location>
        <begin position="56"/>
        <end position="72"/>
    </location>
</feature>
<feature type="region of interest" description="Disordered" evidence="1">
    <location>
        <begin position="44"/>
        <end position="78"/>
    </location>
</feature>
<evidence type="ECO:0000313" key="2">
    <source>
        <dbReference type="EMBL" id="KDQ06777.1"/>
    </source>
</evidence>
<name>A0A067M4K0_BOTB1</name>
<accession>A0A067M4K0</accession>
<organism evidence="2 3">
    <name type="scientific">Botryobasidium botryosum (strain FD-172 SS1)</name>
    <dbReference type="NCBI Taxonomy" id="930990"/>
    <lineage>
        <taxon>Eukaryota</taxon>
        <taxon>Fungi</taxon>
        <taxon>Dikarya</taxon>
        <taxon>Basidiomycota</taxon>
        <taxon>Agaricomycotina</taxon>
        <taxon>Agaricomycetes</taxon>
        <taxon>Cantharellales</taxon>
        <taxon>Botryobasidiaceae</taxon>
        <taxon>Botryobasidium</taxon>
    </lineage>
</organism>
<dbReference type="EMBL" id="KL198123">
    <property type="protein sequence ID" value="KDQ06777.1"/>
    <property type="molecule type" value="Genomic_DNA"/>
</dbReference>
<dbReference type="InParanoid" id="A0A067M4K0"/>
<dbReference type="Proteomes" id="UP000027195">
    <property type="component" value="Unassembled WGS sequence"/>
</dbReference>
<gene>
    <name evidence="2" type="ORF">BOTBODRAFT_234366</name>
</gene>
<evidence type="ECO:0000256" key="1">
    <source>
        <dbReference type="SAM" id="MobiDB-lite"/>
    </source>
</evidence>
<dbReference type="AlphaFoldDB" id="A0A067M4K0"/>